<proteinExistence type="predicted"/>
<accession>A0ABU2HYB4</accession>
<comment type="caution">
    <text evidence="2">The sequence shown here is derived from an EMBL/GenBank/DDBJ whole genome shotgun (WGS) entry which is preliminary data.</text>
</comment>
<name>A0ABU2HYB4_9RHOB</name>
<feature type="domain" description="Glycosyltransferase 2-like" evidence="1">
    <location>
        <begin position="9"/>
        <end position="110"/>
    </location>
</feature>
<evidence type="ECO:0000313" key="3">
    <source>
        <dbReference type="Proteomes" id="UP001269144"/>
    </source>
</evidence>
<evidence type="ECO:0000259" key="1">
    <source>
        <dbReference type="Pfam" id="PF00535"/>
    </source>
</evidence>
<sequence length="373" mass="40380">MKSSGPLVSVVVPAFNAEATLARTLASVLRQSHQTLELLVVDDGSTDRTAQIAADLAQADPRLRVIRKENGGVASARNAALAEARGNYIAWLDADDLWHPDKLARQLACLAASGELPAFVYSGYRMIDADDVIIPAHRPLSDLSGDTLCLQMATNFFSNVSSVLTRTSFVRALGGHDIRLRGWGVEGAEDLLMQLRLMRFGPALCCREALVGYRMHQANMSRAYSRAAASNLRVLRMVAREYPAVPAWVRDLACARVVGFVPLIALAGSPIAALRLFLELMQGQPAATAAMGLRVLMHGLRHGRGAGGAVDPALGQDFASADPRTAIWAAPILLSPSHERRLRDADQQVGRALRRHVLSDVSVPKGIERRRHP</sequence>
<keyword evidence="3" id="KW-1185">Reference proteome</keyword>
<dbReference type="EC" id="2.4.-.-" evidence="2"/>
<protein>
    <submittedName>
        <fullName evidence="2">Glycosyltransferase</fullName>
        <ecNumber evidence="2">2.4.-.-</ecNumber>
    </submittedName>
</protein>
<dbReference type="Gene3D" id="3.90.550.10">
    <property type="entry name" value="Spore Coat Polysaccharide Biosynthesis Protein SpsA, Chain A"/>
    <property type="match status" value="1"/>
</dbReference>
<reference evidence="3" key="1">
    <citation type="submission" date="2023-07" db="EMBL/GenBank/DDBJ databases">
        <title>Paracoccus sp. MBLB3053 whole genome sequence.</title>
        <authorList>
            <person name="Hwang C.Y."/>
            <person name="Cho E.-S."/>
            <person name="Seo M.-J."/>
        </authorList>
    </citation>
    <scope>NUCLEOTIDE SEQUENCE [LARGE SCALE GENOMIC DNA]</scope>
    <source>
        <strain evidence="3">MBLB3053</strain>
    </source>
</reference>
<dbReference type="PANTHER" id="PTHR22916:SF3">
    <property type="entry name" value="UDP-GLCNAC:BETAGAL BETA-1,3-N-ACETYLGLUCOSAMINYLTRANSFERASE-LIKE PROTEIN 1"/>
    <property type="match status" value="1"/>
</dbReference>
<evidence type="ECO:0000313" key="2">
    <source>
        <dbReference type="EMBL" id="MDS9470053.1"/>
    </source>
</evidence>
<dbReference type="InterPro" id="IPR029044">
    <property type="entry name" value="Nucleotide-diphossugar_trans"/>
</dbReference>
<keyword evidence="2" id="KW-0808">Transferase</keyword>
<keyword evidence="2" id="KW-0328">Glycosyltransferase</keyword>
<dbReference type="SUPFAM" id="SSF53448">
    <property type="entry name" value="Nucleotide-diphospho-sugar transferases"/>
    <property type="match status" value="1"/>
</dbReference>
<dbReference type="Pfam" id="PF00535">
    <property type="entry name" value="Glycos_transf_2"/>
    <property type="match status" value="1"/>
</dbReference>
<dbReference type="Proteomes" id="UP001269144">
    <property type="component" value="Unassembled WGS sequence"/>
</dbReference>
<dbReference type="GO" id="GO:0016757">
    <property type="term" value="F:glycosyltransferase activity"/>
    <property type="evidence" value="ECO:0007669"/>
    <property type="project" value="UniProtKB-KW"/>
</dbReference>
<dbReference type="CDD" id="cd00761">
    <property type="entry name" value="Glyco_tranf_GTA_type"/>
    <property type="match status" value="1"/>
</dbReference>
<organism evidence="2 3">
    <name type="scientific">Paracoccus aurantius</name>
    <dbReference type="NCBI Taxonomy" id="3073814"/>
    <lineage>
        <taxon>Bacteria</taxon>
        <taxon>Pseudomonadati</taxon>
        <taxon>Pseudomonadota</taxon>
        <taxon>Alphaproteobacteria</taxon>
        <taxon>Rhodobacterales</taxon>
        <taxon>Paracoccaceae</taxon>
        <taxon>Paracoccus</taxon>
    </lineage>
</organism>
<dbReference type="PANTHER" id="PTHR22916">
    <property type="entry name" value="GLYCOSYLTRANSFERASE"/>
    <property type="match status" value="1"/>
</dbReference>
<dbReference type="EMBL" id="JAVQLW010000005">
    <property type="protein sequence ID" value="MDS9470053.1"/>
    <property type="molecule type" value="Genomic_DNA"/>
</dbReference>
<dbReference type="InterPro" id="IPR001173">
    <property type="entry name" value="Glyco_trans_2-like"/>
</dbReference>
<gene>
    <name evidence="2" type="ORF">RGQ15_21100</name>
</gene>
<dbReference type="RefSeq" id="WP_311162848.1">
    <property type="nucleotide sequence ID" value="NZ_JAVQLW010000005.1"/>
</dbReference>